<comment type="caution">
    <text evidence="4">The sequence shown here is derived from an EMBL/GenBank/DDBJ whole genome shotgun (WGS) entry which is preliminary data.</text>
</comment>
<evidence type="ECO:0000313" key="4">
    <source>
        <dbReference type="EMBL" id="MBS0029852.1"/>
    </source>
</evidence>
<name>A0ABS5J5J9_9BACT</name>
<proteinExistence type="predicted"/>
<evidence type="ECO:0000256" key="1">
    <source>
        <dbReference type="ARBA" id="ARBA00022801"/>
    </source>
</evidence>
<dbReference type="Pfam" id="PF20434">
    <property type="entry name" value="BD-FAE"/>
    <property type="match status" value="1"/>
</dbReference>
<reference evidence="4 5" key="1">
    <citation type="submission" date="2021-04" db="EMBL/GenBank/DDBJ databases">
        <title>Chitinophaga sp. nov., isolated from the rhizosphere soil.</title>
        <authorList>
            <person name="He S."/>
        </authorList>
    </citation>
    <scope>NUCLEOTIDE SEQUENCE [LARGE SCALE GENOMIC DNA]</scope>
    <source>
        <strain evidence="4 5">2R12</strain>
    </source>
</reference>
<dbReference type="Proteomes" id="UP000676386">
    <property type="component" value="Unassembled WGS sequence"/>
</dbReference>
<feature type="chain" id="PRO_5045757226" evidence="2">
    <location>
        <begin position="19"/>
        <end position="311"/>
    </location>
</feature>
<keyword evidence="2" id="KW-0732">Signal</keyword>
<gene>
    <name evidence="4" type="ORF">KE626_21190</name>
</gene>
<protein>
    <submittedName>
        <fullName evidence="4">Alpha/beta hydrolase</fullName>
    </submittedName>
</protein>
<keyword evidence="5" id="KW-1185">Reference proteome</keyword>
<evidence type="ECO:0000259" key="3">
    <source>
        <dbReference type="Pfam" id="PF20434"/>
    </source>
</evidence>
<dbReference type="Gene3D" id="3.40.50.1820">
    <property type="entry name" value="alpha/beta hydrolase"/>
    <property type="match status" value="1"/>
</dbReference>
<evidence type="ECO:0000313" key="5">
    <source>
        <dbReference type="Proteomes" id="UP000676386"/>
    </source>
</evidence>
<dbReference type="PANTHER" id="PTHR48081:SF6">
    <property type="entry name" value="PEPTIDASE S9 PROLYL OLIGOPEPTIDASE CATALYTIC DOMAIN-CONTAINING PROTEIN"/>
    <property type="match status" value="1"/>
</dbReference>
<dbReference type="InterPro" id="IPR050300">
    <property type="entry name" value="GDXG_lipolytic_enzyme"/>
</dbReference>
<dbReference type="InterPro" id="IPR049492">
    <property type="entry name" value="BD-FAE-like_dom"/>
</dbReference>
<evidence type="ECO:0000256" key="2">
    <source>
        <dbReference type="SAM" id="SignalP"/>
    </source>
</evidence>
<dbReference type="PANTHER" id="PTHR48081">
    <property type="entry name" value="AB HYDROLASE SUPERFAMILY PROTEIN C4A8.06C"/>
    <property type="match status" value="1"/>
</dbReference>
<dbReference type="SUPFAM" id="SSF53474">
    <property type="entry name" value="alpha/beta-Hydrolases"/>
    <property type="match status" value="1"/>
</dbReference>
<dbReference type="RefSeq" id="WP_211974944.1">
    <property type="nucleotide sequence ID" value="NZ_CBFHAM010000023.1"/>
</dbReference>
<sequence length="311" mass="34296">MRALFTFLFCFVAIFANAQNVIPLYAGLPPGGIASPDEETTDKYNSRALTSVPTLALYLPPKEKATGTAVLICPGGGYSSLVLQREGLNIAEYFQQQGIAAFVLKYRLPADKIMTDKSSGPLQDAQEAMKIIRTRAQQWNIDPKRVGIMGFSAGGHLASTAGTHFDRPVLPANAGLNLRPDFMILVYPVISMEKNLTHAGSRKRLLGDNPDELTVKYYSNDRQVTPQTPPTIIFHTGDDKVVDVDNALLFYQALRHQHVPAEMHIYPEGDHGFVLKLPVDVWMLTIMKWLGRSGMLNPDNPLLQGGTGQLY</sequence>
<feature type="signal peptide" evidence="2">
    <location>
        <begin position="1"/>
        <end position="18"/>
    </location>
</feature>
<dbReference type="GO" id="GO:0016787">
    <property type="term" value="F:hydrolase activity"/>
    <property type="evidence" value="ECO:0007669"/>
    <property type="project" value="UniProtKB-KW"/>
</dbReference>
<dbReference type="EMBL" id="JAGTXB010000011">
    <property type="protein sequence ID" value="MBS0029852.1"/>
    <property type="molecule type" value="Genomic_DNA"/>
</dbReference>
<feature type="domain" description="BD-FAE-like" evidence="3">
    <location>
        <begin position="55"/>
        <end position="254"/>
    </location>
</feature>
<accession>A0ABS5J5J9</accession>
<keyword evidence="1 4" id="KW-0378">Hydrolase</keyword>
<dbReference type="InterPro" id="IPR029058">
    <property type="entry name" value="AB_hydrolase_fold"/>
</dbReference>
<organism evidence="4 5">
    <name type="scientific">Chitinophaga hostae</name>
    <dbReference type="NCBI Taxonomy" id="2831022"/>
    <lineage>
        <taxon>Bacteria</taxon>
        <taxon>Pseudomonadati</taxon>
        <taxon>Bacteroidota</taxon>
        <taxon>Chitinophagia</taxon>
        <taxon>Chitinophagales</taxon>
        <taxon>Chitinophagaceae</taxon>
        <taxon>Chitinophaga</taxon>
    </lineage>
</organism>